<comment type="caution">
    <text evidence="2">The sequence shown here is derived from an EMBL/GenBank/DDBJ whole genome shotgun (WGS) entry which is preliminary data.</text>
</comment>
<name>A0ABQ7AF00_BRACR</name>
<evidence type="ECO:0000313" key="3">
    <source>
        <dbReference type="Proteomes" id="UP000266723"/>
    </source>
</evidence>
<proteinExistence type="predicted"/>
<feature type="compositionally biased region" description="Basic and acidic residues" evidence="1">
    <location>
        <begin position="20"/>
        <end position="35"/>
    </location>
</feature>
<gene>
    <name evidence="2" type="ORF">DY000_02052092</name>
</gene>
<sequence length="83" mass="9495">MEIVISETRTKQSPITRLPKLSEKPQKPHPPHYEQVRPNQFDVRRAEPAGSACRTTNWLVPDQLTVGRAEPSDHLKSVRHMTS</sequence>
<feature type="region of interest" description="Disordered" evidence="1">
    <location>
        <begin position="1"/>
        <end position="35"/>
    </location>
</feature>
<evidence type="ECO:0000256" key="1">
    <source>
        <dbReference type="SAM" id="MobiDB-lite"/>
    </source>
</evidence>
<reference evidence="2 3" key="1">
    <citation type="journal article" date="2020" name="BMC Genomics">
        <title>Intraspecific diversification of the crop wild relative Brassica cretica Lam. using demographic model selection.</title>
        <authorList>
            <person name="Kioukis A."/>
            <person name="Michalopoulou V.A."/>
            <person name="Briers L."/>
            <person name="Pirintsos S."/>
            <person name="Studholme D.J."/>
            <person name="Pavlidis P."/>
            <person name="Sarris P.F."/>
        </authorList>
    </citation>
    <scope>NUCLEOTIDE SEQUENCE [LARGE SCALE GENOMIC DNA]</scope>
    <source>
        <strain evidence="3">cv. PFS-1207/04</strain>
    </source>
</reference>
<keyword evidence="3" id="KW-1185">Reference proteome</keyword>
<organism evidence="2 3">
    <name type="scientific">Brassica cretica</name>
    <name type="common">Mustard</name>
    <dbReference type="NCBI Taxonomy" id="69181"/>
    <lineage>
        <taxon>Eukaryota</taxon>
        <taxon>Viridiplantae</taxon>
        <taxon>Streptophyta</taxon>
        <taxon>Embryophyta</taxon>
        <taxon>Tracheophyta</taxon>
        <taxon>Spermatophyta</taxon>
        <taxon>Magnoliopsida</taxon>
        <taxon>eudicotyledons</taxon>
        <taxon>Gunneridae</taxon>
        <taxon>Pentapetalae</taxon>
        <taxon>rosids</taxon>
        <taxon>malvids</taxon>
        <taxon>Brassicales</taxon>
        <taxon>Brassicaceae</taxon>
        <taxon>Brassiceae</taxon>
        <taxon>Brassica</taxon>
    </lineage>
</organism>
<accession>A0ABQ7AF00</accession>
<dbReference type="EMBL" id="QGKV02002055">
    <property type="protein sequence ID" value="KAF3496237.1"/>
    <property type="molecule type" value="Genomic_DNA"/>
</dbReference>
<evidence type="ECO:0000313" key="2">
    <source>
        <dbReference type="EMBL" id="KAF3496237.1"/>
    </source>
</evidence>
<protein>
    <submittedName>
        <fullName evidence="2">Uncharacterized protein</fullName>
    </submittedName>
</protein>
<dbReference type="Proteomes" id="UP000266723">
    <property type="component" value="Unassembled WGS sequence"/>
</dbReference>